<dbReference type="EMBL" id="BMWW01000002">
    <property type="protein sequence ID" value="GGY82476.1"/>
    <property type="molecule type" value="Genomic_DNA"/>
</dbReference>
<comment type="caution">
    <text evidence="3">The sequence shown here is derived from an EMBL/GenBank/DDBJ whole genome shotgun (WGS) entry which is preliminary data.</text>
</comment>
<gene>
    <name evidence="3" type="ORF">GCM10007388_14260</name>
</gene>
<evidence type="ECO:0000313" key="4">
    <source>
        <dbReference type="Proteomes" id="UP000619512"/>
    </source>
</evidence>
<feature type="region of interest" description="Disordered" evidence="2">
    <location>
        <begin position="1"/>
        <end position="27"/>
    </location>
</feature>
<evidence type="ECO:0000313" key="3">
    <source>
        <dbReference type="EMBL" id="GGY82476.1"/>
    </source>
</evidence>
<feature type="coiled-coil region" evidence="1">
    <location>
        <begin position="51"/>
        <end position="88"/>
    </location>
</feature>
<accession>A0AA88C5P7</accession>
<reference evidence="3" key="2">
    <citation type="submission" date="2022-12" db="EMBL/GenBank/DDBJ databases">
        <authorList>
            <person name="Sun Q."/>
            <person name="Kim S."/>
        </authorList>
    </citation>
    <scope>NUCLEOTIDE SEQUENCE</scope>
    <source>
        <strain evidence="3">KCTC 12344</strain>
    </source>
</reference>
<name>A0AA88C5P7_9BURK</name>
<dbReference type="AlphaFoldDB" id="A0AA88C5P7"/>
<keyword evidence="1" id="KW-0175">Coiled coil</keyword>
<evidence type="ECO:0000256" key="2">
    <source>
        <dbReference type="SAM" id="MobiDB-lite"/>
    </source>
</evidence>
<dbReference type="RefSeq" id="WP_189568656.1">
    <property type="nucleotide sequence ID" value="NZ_BMWW01000002.1"/>
</dbReference>
<dbReference type="Proteomes" id="UP000619512">
    <property type="component" value="Unassembled WGS sequence"/>
</dbReference>
<protein>
    <submittedName>
        <fullName evidence="3">Uncharacterized protein</fullName>
    </submittedName>
</protein>
<proteinExistence type="predicted"/>
<evidence type="ECO:0000256" key="1">
    <source>
        <dbReference type="SAM" id="Coils"/>
    </source>
</evidence>
<sequence>MPNDTTTPQPIQEGATNPARGSKVEAQAEHAPMLFLRPETGEIIAVPVPEVNELNKEIGEWNSLVATLQDANAQVQYFEEQYIKLTLEPDRMTPGALEEAEKNWEFALDWQEEVVDTCQAKIKSLAKIGTAGKQLVELIPLPTAPSTQTSNKPAEYKDGKYSKVMKGSWATGKKRTPSRDWIRPPRGSLVYVPSDKLKRHWPTFKDATKTKWSDVIARDASGKRTINKEKAVAYGKEAAKFQLKDLVKLEVDIEGSIGSWATMWNSDTANKFHKEGKLTAGPVTGDIELDAGAQFMRYLYGASLNGTFEPFKGNVSFRAEGHAEVAFAEAKATAAIYFPRKEGWMWTLPAALADENAAAKDIDLGAVRFMVQIDLKGSVGASIAAEVSLGIETKTGQMPRAVGRRTKKRGKRRARTVIVHELGDEKQMRVAGVDAGLNAFAGLKADAEIKGAIEWRNPEDKKKAFEAFANVAPAVAGLAGIGGNAKLTVQYVDGVFKVHADAGLCVGLGAEGKLSFEVNVKLLLKFIKWLFYQLYHANFKRLDYIQESAFNAARDLAYLAISLGESVEKRFGMAADKLTVKVREVNAMFDEAEERQRLAQRILSDPEALRYAPPETKGMLIHQLCNDGNIDWAKSGFGLGDNFLRDQKLAIQYILRRWSHTRTDCRNVIQHMTANGRKGNYEENMARLQRFFREEAPFNRDLPGVDSRHGEDFDAWYNQLTAMLMDEPTRGFPIMPSDSIQYAMQRDAGMDHPLFASTGDRAFYA</sequence>
<organism evidence="3 4">
    <name type="scientific">Pseudoduganella plicata</name>
    <dbReference type="NCBI Taxonomy" id="321984"/>
    <lineage>
        <taxon>Bacteria</taxon>
        <taxon>Pseudomonadati</taxon>
        <taxon>Pseudomonadota</taxon>
        <taxon>Betaproteobacteria</taxon>
        <taxon>Burkholderiales</taxon>
        <taxon>Oxalobacteraceae</taxon>
        <taxon>Telluria group</taxon>
        <taxon>Pseudoduganella</taxon>
    </lineage>
</organism>
<feature type="compositionally biased region" description="Polar residues" evidence="2">
    <location>
        <begin position="1"/>
        <end position="10"/>
    </location>
</feature>
<reference evidence="3" key="1">
    <citation type="journal article" date="2014" name="Int. J. Syst. Evol. Microbiol.">
        <title>Complete genome sequence of Corynebacterium casei LMG S-19264T (=DSM 44701T), isolated from a smear-ripened cheese.</title>
        <authorList>
            <consortium name="US DOE Joint Genome Institute (JGI-PGF)"/>
            <person name="Walter F."/>
            <person name="Albersmeier A."/>
            <person name="Kalinowski J."/>
            <person name="Ruckert C."/>
        </authorList>
    </citation>
    <scope>NUCLEOTIDE SEQUENCE</scope>
    <source>
        <strain evidence="3">KCTC 12344</strain>
    </source>
</reference>